<dbReference type="AlphaFoldDB" id="A0A934WJS6"/>
<feature type="chain" id="PRO_5037000291" description="Preprotein translocase subunit SecD" evidence="1">
    <location>
        <begin position="24"/>
        <end position="152"/>
    </location>
</feature>
<reference evidence="2" key="1">
    <citation type="submission" date="2017-05" db="EMBL/GenBank/DDBJ databases">
        <authorList>
            <person name="Imhoff J.F."/>
            <person name="Rahn T."/>
            <person name="Kuenzel S."/>
            <person name="Neulinger S.C."/>
        </authorList>
    </citation>
    <scope>NUCLEOTIDE SEQUENCE</scope>
    <source>
        <strain evidence="2">LMG 28126</strain>
    </source>
</reference>
<organism evidence="2 3">
    <name type="scientific">Rhodobaculum claviforme</name>
    <dbReference type="NCBI Taxonomy" id="1549854"/>
    <lineage>
        <taxon>Bacteria</taxon>
        <taxon>Pseudomonadati</taxon>
        <taxon>Pseudomonadota</taxon>
        <taxon>Alphaproteobacteria</taxon>
        <taxon>Rhodobacterales</taxon>
        <taxon>Paracoccaceae</taxon>
        <taxon>Rhodobaculum</taxon>
    </lineage>
</organism>
<name>A0A934WJS6_9RHOB</name>
<evidence type="ECO:0008006" key="4">
    <source>
        <dbReference type="Google" id="ProtNLM"/>
    </source>
</evidence>
<evidence type="ECO:0000313" key="3">
    <source>
        <dbReference type="Proteomes" id="UP000706333"/>
    </source>
</evidence>
<keyword evidence="1" id="KW-0732">Signal</keyword>
<dbReference type="Proteomes" id="UP000706333">
    <property type="component" value="Unassembled WGS sequence"/>
</dbReference>
<protein>
    <recommendedName>
        <fullName evidence="4">Preprotein translocase subunit SecD</fullName>
    </recommendedName>
</protein>
<comment type="caution">
    <text evidence="2">The sequence shown here is derived from an EMBL/GenBank/DDBJ whole genome shotgun (WGS) entry which is preliminary data.</text>
</comment>
<accession>A0A934WJS6</accession>
<proteinExistence type="predicted"/>
<feature type="signal peptide" evidence="1">
    <location>
        <begin position="1"/>
        <end position="23"/>
    </location>
</feature>
<gene>
    <name evidence="2" type="ORF">CCR87_10865</name>
</gene>
<evidence type="ECO:0000313" key="2">
    <source>
        <dbReference type="EMBL" id="MBK5927823.1"/>
    </source>
</evidence>
<sequence>MIRALLLVLFTLAPAGWASVALATAVPVAGVEIETGVQEMEDTDAGAFWGDLDTDLSRAIDDRLTDRLGEGGAHVRVRIDRVALDNAYEMMVAEGAPFLEGRVTVIGPTLSDSQPLRVSAAEVMEEAGDTTPQAQYDALIAAFADAIVAVLD</sequence>
<keyword evidence="3" id="KW-1185">Reference proteome</keyword>
<reference evidence="2" key="2">
    <citation type="journal article" date="2020" name="Microorganisms">
        <title>Osmotic Adaptation and Compatible Solute Biosynthesis of Phototrophic Bacteria as Revealed from Genome Analyses.</title>
        <authorList>
            <person name="Imhoff J.F."/>
            <person name="Rahn T."/>
            <person name="Kunzel S."/>
            <person name="Keller A."/>
            <person name="Neulinger S.C."/>
        </authorList>
    </citation>
    <scope>NUCLEOTIDE SEQUENCE</scope>
    <source>
        <strain evidence="2">LMG 28126</strain>
    </source>
</reference>
<dbReference type="EMBL" id="NHSD01000275">
    <property type="protein sequence ID" value="MBK5927823.1"/>
    <property type="molecule type" value="Genomic_DNA"/>
</dbReference>
<evidence type="ECO:0000256" key="1">
    <source>
        <dbReference type="SAM" id="SignalP"/>
    </source>
</evidence>